<evidence type="ECO:0000256" key="4">
    <source>
        <dbReference type="ARBA" id="ARBA00023163"/>
    </source>
</evidence>
<dbReference type="InterPro" id="IPR001138">
    <property type="entry name" value="Zn2Cys6_DnaBD"/>
</dbReference>
<dbReference type="GeneID" id="98140124"/>
<dbReference type="SMART" id="SM00066">
    <property type="entry name" value="GAL4"/>
    <property type="match status" value="1"/>
</dbReference>
<evidence type="ECO:0000256" key="5">
    <source>
        <dbReference type="ARBA" id="ARBA00023242"/>
    </source>
</evidence>
<dbReference type="PANTHER" id="PTHR31069">
    <property type="entry name" value="OLEATE-ACTIVATED TRANSCRIPTION FACTOR 1-RELATED"/>
    <property type="match status" value="1"/>
</dbReference>
<evidence type="ECO:0000256" key="3">
    <source>
        <dbReference type="ARBA" id="ARBA00023125"/>
    </source>
</evidence>
<dbReference type="RefSeq" id="XP_070890716.1">
    <property type="nucleotide sequence ID" value="XM_071025052.1"/>
</dbReference>
<keyword evidence="5" id="KW-0539">Nucleus</keyword>
<dbReference type="PRINTS" id="PR00755">
    <property type="entry name" value="AFLATOXINBRP"/>
</dbReference>
<dbReference type="InterPro" id="IPR050675">
    <property type="entry name" value="OAF3"/>
</dbReference>
<dbReference type="InterPro" id="IPR013700">
    <property type="entry name" value="AflR"/>
</dbReference>
<evidence type="ECO:0000313" key="8">
    <source>
        <dbReference type="EMBL" id="KAL2871737.1"/>
    </source>
</evidence>
<organism evidence="8 9">
    <name type="scientific">Aspergillus lucknowensis</name>
    <dbReference type="NCBI Taxonomy" id="176173"/>
    <lineage>
        <taxon>Eukaryota</taxon>
        <taxon>Fungi</taxon>
        <taxon>Dikarya</taxon>
        <taxon>Ascomycota</taxon>
        <taxon>Pezizomycotina</taxon>
        <taxon>Eurotiomycetes</taxon>
        <taxon>Eurotiomycetidae</taxon>
        <taxon>Eurotiales</taxon>
        <taxon>Aspergillaceae</taxon>
        <taxon>Aspergillus</taxon>
        <taxon>Aspergillus subgen. Nidulantes</taxon>
    </lineage>
</organism>
<dbReference type="Pfam" id="PF00172">
    <property type="entry name" value="Zn_clus"/>
    <property type="match status" value="1"/>
</dbReference>
<dbReference type="PROSITE" id="PS50048">
    <property type="entry name" value="ZN2_CY6_FUNGAL_2"/>
    <property type="match status" value="1"/>
</dbReference>
<feature type="region of interest" description="Disordered" evidence="6">
    <location>
        <begin position="71"/>
        <end position="159"/>
    </location>
</feature>
<evidence type="ECO:0000256" key="2">
    <source>
        <dbReference type="ARBA" id="ARBA00023015"/>
    </source>
</evidence>
<dbReference type="CDD" id="cd00067">
    <property type="entry name" value="GAL4"/>
    <property type="match status" value="1"/>
</dbReference>
<reference evidence="8 9" key="1">
    <citation type="submission" date="2024-07" db="EMBL/GenBank/DDBJ databases">
        <title>Section-level genome sequencing and comparative genomics of Aspergillus sections Usti and Cavernicolus.</title>
        <authorList>
            <consortium name="Lawrence Berkeley National Laboratory"/>
            <person name="Nybo J.L."/>
            <person name="Vesth T.C."/>
            <person name="Theobald S."/>
            <person name="Frisvad J.C."/>
            <person name="Larsen T.O."/>
            <person name="Kjaerboelling I."/>
            <person name="Rothschild-Mancinelli K."/>
            <person name="Lyhne E.K."/>
            <person name="Kogle M.E."/>
            <person name="Barry K."/>
            <person name="Clum A."/>
            <person name="Na H."/>
            <person name="Ledsgaard L."/>
            <person name="Lin J."/>
            <person name="Lipzen A."/>
            <person name="Kuo A."/>
            <person name="Riley R."/>
            <person name="Mondo S."/>
            <person name="Labutti K."/>
            <person name="Haridas S."/>
            <person name="Pangalinan J."/>
            <person name="Salamov A.A."/>
            <person name="Simmons B.A."/>
            <person name="Magnuson J.K."/>
            <person name="Chen J."/>
            <person name="Drula E."/>
            <person name="Henrissat B."/>
            <person name="Wiebenga A."/>
            <person name="Lubbers R.J."/>
            <person name="Gomes A.C."/>
            <person name="Macurrencykelacurrency M.R."/>
            <person name="Stajich J."/>
            <person name="Grigoriev I.V."/>
            <person name="Mortensen U.H."/>
            <person name="De Vries R.P."/>
            <person name="Baker S.E."/>
            <person name="Andersen M.R."/>
        </authorList>
    </citation>
    <scope>NUCLEOTIDE SEQUENCE [LARGE SCALE GENOMIC DNA]</scope>
    <source>
        <strain evidence="8 9">CBS 449.75</strain>
    </source>
</reference>
<proteinExistence type="predicted"/>
<feature type="region of interest" description="Disordered" evidence="6">
    <location>
        <begin position="361"/>
        <end position="404"/>
    </location>
</feature>
<keyword evidence="9" id="KW-1185">Reference proteome</keyword>
<feature type="compositionally biased region" description="Acidic residues" evidence="6">
    <location>
        <begin position="1"/>
        <end position="10"/>
    </location>
</feature>
<keyword evidence="3" id="KW-0238">DNA-binding</keyword>
<dbReference type="EMBL" id="JBFXLQ010000003">
    <property type="protein sequence ID" value="KAL2871737.1"/>
    <property type="molecule type" value="Genomic_DNA"/>
</dbReference>
<feature type="domain" description="Zn(2)-C6 fungal-type" evidence="7">
    <location>
        <begin position="33"/>
        <end position="63"/>
    </location>
</feature>
<evidence type="ECO:0000313" key="9">
    <source>
        <dbReference type="Proteomes" id="UP001610432"/>
    </source>
</evidence>
<sequence>MNPDIADDADSASPRAPPVVRRSALGCTKLRDSCHSCATSKIKCPKEKPSCSKCEARGIECQYFFARRPGRRRENSTGHPTSCTSNNTTTTTIITNSSTSSSNNSSSSSSASSSSSPSSSSSVSSHPKSVPDKDPPRAPDAIEANPPDPPFPSNSVLDIAPTDHVLGPYSSDLFSVLEDPSVFAPLPDFDSNMTDVDFSTMDYFEQPAIDSDSFTRTLNDIGSLLIPETISFDLSALDTDPLSASAVPSLASSVPTPSTTHSMMMMRAPSADIACRCIAQALDVLKVLSSAKSPPVSPFGGPGAATMSSAQAVMAENQQYIETVGGLLSCSSCTDDPFLLAIVSMIVLKILERYAATARTQVSSVRGAGESDPGQRPASGMIPSGKDQMRPLSRSYNMPRDDSTGARVPARLVLSELHRVQRLVNLLSPKLKRSQEADTRGFEHAAWGRHTVANENDKAHSTPFSPNTLAQMEGDMRKSLSSLSADIINRLRQD</sequence>
<comment type="caution">
    <text evidence="8">The sequence shown here is derived from an EMBL/GenBank/DDBJ whole genome shotgun (WGS) entry which is preliminary data.</text>
</comment>
<keyword evidence="4" id="KW-0804">Transcription</keyword>
<dbReference type="Pfam" id="PF08493">
    <property type="entry name" value="AflR"/>
    <property type="match status" value="1"/>
</dbReference>
<evidence type="ECO:0000256" key="1">
    <source>
        <dbReference type="ARBA" id="ARBA00022723"/>
    </source>
</evidence>
<dbReference type="InterPro" id="IPR036864">
    <property type="entry name" value="Zn2-C6_fun-type_DNA-bd_sf"/>
</dbReference>
<protein>
    <submittedName>
        <fullName evidence="8">Aflatoxin regulatory protein-domain-containing protein</fullName>
    </submittedName>
</protein>
<gene>
    <name evidence="8" type="ORF">BJX67DRAFT_167968</name>
</gene>
<feature type="compositionally biased region" description="Low complexity" evidence="6">
    <location>
        <begin position="81"/>
        <end position="125"/>
    </location>
</feature>
<accession>A0ABR4M570</accession>
<dbReference type="PROSITE" id="PS00463">
    <property type="entry name" value="ZN2_CY6_FUNGAL_1"/>
    <property type="match status" value="1"/>
</dbReference>
<name>A0ABR4M570_9EURO</name>
<dbReference type="Gene3D" id="4.10.240.10">
    <property type="entry name" value="Zn(2)-C6 fungal-type DNA-binding domain"/>
    <property type="match status" value="1"/>
</dbReference>
<dbReference type="SUPFAM" id="SSF57701">
    <property type="entry name" value="Zn2/Cys6 DNA-binding domain"/>
    <property type="match status" value="1"/>
</dbReference>
<keyword evidence="1" id="KW-0479">Metal-binding</keyword>
<evidence type="ECO:0000256" key="6">
    <source>
        <dbReference type="SAM" id="MobiDB-lite"/>
    </source>
</evidence>
<dbReference type="Proteomes" id="UP001610432">
    <property type="component" value="Unassembled WGS sequence"/>
</dbReference>
<keyword evidence="2" id="KW-0805">Transcription regulation</keyword>
<dbReference type="PANTHER" id="PTHR31069:SF31">
    <property type="entry name" value="MONODICTYPHENONE CLUSTER TRANSCRIPTION FACTOR-RELATED"/>
    <property type="match status" value="1"/>
</dbReference>
<feature type="region of interest" description="Disordered" evidence="6">
    <location>
        <begin position="1"/>
        <end position="20"/>
    </location>
</feature>
<evidence type="ECO:0000259" key="7">
    <source>
        <dbReference type="PROSITE" id="PS50048"/>
    </source>
</evidence>